<gene>
    <name evidence="2" type="ORF">SK3146_00871</name>
</gene>
<dbReference type="Proteomes" id="UP001057134">
    <property type="component" value="Chromosome"/>
</dbReference>
<proteinExistence type="predicted"/>
<feature type="signal peptide" evidence="1">
    <location>
        <begin position="1"/>
        <end position="22"/>
    </location>
</feature>
<accession>A0ABY4RIS9</accession>
<reference evidence="2" key="1">
    <citation type="submission" date="2018-02" db="EMBL/GenBank/DDBJ databases">
        <authorList>
            <person name="Kim S.-K."/>
            <person name="Jung H.-I."/>
            <person name="Lee S.-W."/>
        </authorList>
    </citation>
    <scope>NUCLEOTIDE SEQUENCE</scope>
    <source>
        <strain evidence="2">SK3146</strain>
    </source>
</reference>
<evidence type="ECO:0000313" key="3">
    <source>
        <dbReference type="Proteomes" id="UP001057134"/>
    </source>
</evidence>
<dbReference type="RefSeq" id="WP_249863925.1">
    <property type="nucleotide sequence ID" value="NZ_CP027059.1"/>
</dbReference>
<evidence type="ECO:0000256" key="1">
    <source>
        <dbReference type="SAM" id="SignalP"/>
    </source>
</evidence>
<name>A0ABY4RIS9_9BACL</name>
<organism evidence="2 3">
    <name type="scientific">Paenibacillus konkukensis</name>
    <dbReference type="NCBI Taxonomy" id="2020716"/>
    <lineage>
        <taxon>Bacteria</taxon>
        <taxon>Bacillati</taxon>
        <taxon>Bacillota</taxon>
        <taxon>Bacilli</taxon>
        <taxon>Bacillales</taxon>
        <taxon>Paenibacillaceae</taxon>
        <taxon>Paenibacillus</taxon>
    </lineage>
</organism>
<evidence type="ECO:0000313" key="2">
    <source>
        <dbReference type="EMBL" id="UQZ81715.1"/>
    </source>
</evidence>
<feature type="chain" id="PRO_5047075897" description="Copper amine oxidase-like N-terminal domain-containing protein" evidence="1">
    <location>
        <begin position="23"/>
        <end position="522"/>
    </location>
</feature>
<keyword evidence="1" id="KW-0732">Signal</keyword>
<evidence type="ECO:0008006" key="4">
    <source>
        <dbReference type="Google" id="ProtNLM"/>
    </source>
</evidence>
<keyword evidence="3" id="KW-1185">Reference proteome</keyword>
<protein>
    <recommendedName>
        <fullName evidence="4">Copper amine oxidase-like N-terminal domain-containing protein</fullName>
    </recommendedName>
</protein>
<sequence>MKNKWIALLACMVTFIPFSAIQAKAPKVGDYVGEALATDIAAYVNGAPIPSMNIEGYTAVTAEDLRSYGFDVAWSPTSRSLVIEPAAQKVQPVVKPNPAADRPIGTKFKDVLYTDIRTYYGDKPIPSYNIDGQTAIRLNDLAPFGTVDWTPEKRTISFQASPPPAKPANPLRQAGATLTVSSEKDINIKLQFTDDGEYQDGTKVGFPRNGLPFFQLAHFADQLGYTITTDGTNVTVSSGLYAFRLHPDSQEVELYWGDSWVKSYQLVFPPHRADDSLYLYSLDMGRLFGYTGTWNQEQRTLDVRYESYAVSDYGLPIKVDGETATVKAAATLPSDMPFGSAGELRLSLDNSHTFGNGGSGAFGQPINQNAVVWAQAPIPLALGDNNITARLSSGERILYLAHYNVQTSFADYPLQVDLLSFSLDQSKQGYLTTDATNFTLTGKASGRFYISTTKWKLGSPPTDSSPMAVNVDENGAFQMPLSLEQGKGLYKVDVLTTVATPRGSLGYLDAGHFYVNLLSDGQ</sequence>
<reference evidence="2" key="2">
    <citation type="journal article" date="2021" name="J Anim Sci Technol">
        <title>Complete genome sequence of Paenibacillus konkukensis sp. nov. SK3146 as a potential probiotic strain.</title>
        <authorList>
            <person name="Jung H.I."/>
            <person name="Park S."/>
            <person name="Niu K.M."/>
            <person name="Lee S.W."/>
            <person name="Kothari D."/>
            <person name="Yi K.J."/>
            <person name="Kim S.K."/>
        </authorList>
    </citation>
    <scope>NUCLEOTIDE SEQUENCE</scope>
    <source>
        <strain evidence="2">SK3146</strain>
    </source>
</reference>
<dbReference type="EMBL" id="CP027059">
    <property type="protein sequence ID" value="UQZ81715.1"/>
    <property type="molecule type" value="Genomic_DNA"/>
</dbReference>